<dbReference type="EC" id="3.5.1.25" evidence="7"/>
<dbReference type="InterPro" id="IPR003764">
    <property type="entry name" value="GlcNAc_6-P_deAcase"/>
</dbReference>
<sequence>MTPTALIGGTLLLPDRCLEGHALVVSAGKITKVCANADLPAGVVQRDIAGLTVAPGFIDLQVNGGGGVLFNDDPSLEAIKAIGAAHRNFGTTSFLPTLISDTVEKIDLALIAAEQGLAENTPGLIGIHLEGPFLSPQRHGIHNPAHFQTPDAELLDRLKAPKGGSLMMTLAPEEVPAKLLRQLSSRGVKLAAGHTAATYAQTVDALKAGVTGFTHLFNAMPPMLSRAPGPVAAALESEAWCTLIADGHHVDDAMLRLAIRAKADGRMIFVTDAMSCAGTDATSFQFDGKTIRVRDGRCEDDAGTLAGSNLTMIDAVRRGVRELDLPLHIAVNMATFQPASFLGIEAERGSLKPGSRADLVFLNGALDLVAVVQDGNLEEL</sequence>
<evidence type="ECO:0000256" key="1">
    <source>
        <dbReference type="ARBA" id="ARBA00010716"/>
    </source>
</evidence>
<evidence type="ECO:0000256" key="5">
    <source>
        <dbReference type="PIRNR" id="PIRNR038994"/>
    </source>
</evidence>
<proteinExistence type="inferred from homology"/>
<name>A0ABV7M8M4_9PROT</name>
<dbReference type="InterPro" id="IPR011059">
    <property type="entry name" value="Metal-dep_hydrolase_composite"/>
</dbReference>
<dbReference type="CDD" id="cd00854">
    <property type="entry name" value="NagA"/>
    <property type="match status" value="1"/>
</dbReference>
<organism evidence="7 8">
    <name type="scientific">Parvularcula lutaonensis</name>
    <dbReference type="NCBI Taxonomy" id="491923"/>
    <lineage>
        <taxon>Bacteria</taxon>
        <taxon>Pseudomonadati</taxon>
        <taxon>Pseudomonadota</taxon>
        <taxon>Alphaproteobacteria</taxon>
        <taxon>Parvularculales</taxon>
        <taxon>Parvularculaceae</taxon>
        <taxon>Parvularcula</taxon>
    </lineage>
</organism>
<keyword evidence="8" id="KW-1185">Reference proteome</keyword>
<evidence type="ECO:0000256" key="2">
    <source>
        <dbReference type="ARBA" id="ARBA00022723"/>
    </source>
</evidence>
<evidence type="ECO:0000256" key="3">
    <source>
        <dbReference type="ARBA" id="ARBA00022801"/>
    </source>
</evidence>
<accession>A0ABV7M8M4</accession>
<feature type="domain" description="Amidohydrolase-related" evidence="6">
    <location>
        <begin position="52"/>
        <end position="364"/>
    </location>
</feature>
<dbReference type="GO" id="GO:0008448">
    <property type="term" value="F:N-acetylglucosamine-6-phosphate deacetylase activity"/>
    <property type="evidence" value="ECO:0007669"/>
    <property type="project" value="UniProtKB-EC"/>
</dbReference>
<dbReference type="Gene3D" id="2.30.40.10">
    <property type="entry name" value="Urease, subunit C, domain 1"/>
    <property type="match status" value="1"/>
</dbReference>
<dbReference type="Pfam" id="PF22643">
    <property type="entry name" value="NagA_N"/>
    <property type="match status" value="1"/>
</dbReference>
<dbReference type="InterPro" id="IPR032466">
    <property type="entry name" value="Metal_Hydrolase"/>
</dbReference>
<dbReference type="NCBIfam" id="TIGR00221">
    <property type="entry name" value="nagA"/>
    <property type="match status" value="1"/>
</dbReference>
<dbReference type="PIRSF" id="PIRSF038994">
    <property type="entry name" value="NagA"/>
    <property type="match status" value="1"/>
</dbReference>
<keyword evidence="3 5" id="KW-0378">Hydrolase</keyword>
<dbReference type="EMBL" id="JBHRVA010000001">
    <property type="protein sequence ID" value="MFC3301112.1"/>
    <property type="molecule type" value="Genomic_DNA"/>
</dbReference>
<reference evidence="8" key="1">
    <citation type="journal article" date="2019" name="Int. J. Syst. Evol. Microbiol.">
        <title>The Global Catalogue of Microorganisms (GCM) 10K type strain sequencing project: providing services to taxonomists for standard genome sequencing and annotation.</title>
        <authorList>
            <consortium name="The Broad Institute Genomics Platform"/>
            <consortium name="The Broad Institute Genome Sequencing Center for Infectious Disease"/>
            <person name="Wu L."/>
            <person name="Ma J."/>
        </authorList>
    </citation>
    <scope>NUCLEOTIDE SEQUENCE [LARGE SCALE GENOMIC DNA]</scope>
    <source>
        <strain evidence="8">KCTC 22245</strain>
    </source>
</reference>
<evidence type="ECO:0000313" key="8">
    <source>
        <dbReference type="Proteomes" id="UP001595607"/>
    </source>
</evidence>
<dbReference type="Pfam" id="PF01979">
    <property type="entry name" value="Amidohydro_1"/>
    <property type="match status" value="1"/>
</dbReference>
<dbReference type="RefSeq" id="WP_189577086.1">
    <property type="nucleotide sequence ID" value="NZ_BMXU01000003.1"/>
</dbReference>
<protein>
    <submittedName>
        <fullName evidence="7">N-acetylglucosamine-6-phosphate deacetylase</fullName>
        <ecNumber evidence="7">3.5.1.25</ecNumber>
    </submittedName>
</protein>
<dbReference type="SUPFAM" id="SSF51556">
    <property type="entry name" value="Metallo-dependent hydrolases"/>
    <property type="match status" value="1"/>
</dbReference>
<comment type="similarity">
    <text evidence="1 5">Belongs to the metallo-dependent hydrolases superfamily. NagA family.</text>
</comment>
<dbReference type="Proteomes" id="UP001595607">
    <property type="component" value="Unassembled WGS sequence"/>
</dbReference>
<dbReference type="SUPFAM" id="SSF51338">
    <property type="entry name" value="Composite domain of metallo-dependent hydrolases"/>
    <property type="match status" value="1"/>
</dbReference>
<dbReference type="InterPro" id="IPR006680">
    <property type="entry name" value="Amidohydro-rel"/>
</dbReference>
<dbReference type="PANTHER" id="PTHR11113:SF14">
    <property type="entry name" value="N-ACETYLGLUCOSAMINE-6-PHOSPHATE DEACETYLASE"/>
    <property type="match status" value="1"/>
</dbReference>
<evidence type="ECO:0000259" key="6">
    <source>
        <dbReference type="Pfam" id="PF01979"/>
    </source>
</evidence>
<gene>
    <name evidence="7" type="primary">nagA</name>
    <name evidence="7" type="ORF">ACFONP_00015</name>
</gene>
<evidence type="ECO:0000256" key="4">
    <source>
        <dbReference type="ARBA" id="ARBA00023277"/>
    </source>
</evidence>
<keyword evidence="4 5" id="KW-0119">Carbohydrate metabolism</keyword>
<keyword evidence="2" id="KW-0479">Metal-binding</keyword>
<dbReference type="PANTHER" id="PTHR11113">
    <property type="entry name" value="N-ACETYLGLUCOSAMINE-6-PHOSPHATE DEACETYLASE"/>
    <property type="match status" value="1"/>
</dbReference>
<evidence type="ECO:0000313" key="7">
    <source>
        <dbReference type="EMBL" id="MFC3301112.1"/>
    </source>
</evidence>
<comment type="caution">
    <text evidence="7">The sequence shown here is derived from an EMBL/GenBank/DDBJ whole genome shotgun (WGS) entry which is preliminary data.</text>
</comment>
<dbReference type="Gene3D" id="3.20.20.140">
    <property type="entry name" value="Metal-dependent hydrolases"/>
    <property type="match status" value="1"/>
</dbReference>